<comment type="similarity">
    <text evidence="1 4">Belongs to the glycosyl hydrolase 1 family.</text>
</comment>
<dbReference type="AlphaFoldDB" id="A0A0A7FYN2"/>
<dbReference type="eggNOG" id="COG2723">
    <property type="taxonomic scope" value="Bacteria"/>
</dbReference>
<dbReference type="Gene3D" id="3.20.20.80">
    <property type="entry name" value="Glycosidases"/>
    <property type="match status" value="1"/>
</dbReference>
<proteinExistence type="inferred from homology"/>
<dbReference type="Pfam" id="PF00232">
    <property type="entry name" value="Glyco_hydro_1"/>
    <property type="match status" value="1"/>
</dbReference>
<dbReference type="InterPro" id="IPR033132">
    <property type="entry name" value="GH_1_N_CS"/>
</dbReference>
<dbReference type="PRINTS" id="PR00131">
    <property type="entry name" value="GLHYDRLASE1"/>
</dbReference>
<reference evidence="5 6" key="1">
    <citation type="journal article" date="2015" name="Infect. Genet. Evol.">
        <title>Genomic sequences of six botulinum neurotoxin-producing strains representing three clostridial species illustrate the mobility and diversity of botulinum neurotoxin genes.</title>
        <authorList>
            <person name="Smith T.J."/>
            <person name="Hill K.K."/>
            <person name="Xie G."/>
            <person name="Foley B.T."/>
            <person name="Williamson C.H."/>
            <person name="Foster J.T."/>
            <person name="Johnson S.L."/>
            <person name="Chertkov O."/>
            <person name="Teshima H."/>
            <person name="Gibbons H.S."/>
            <person name="Johnsky L.A."/>
            <person name="Karavis M.A."/>
            <person name="Smith L.A."/>
        </authorList>
    </citation>
    <scope>NUCLEOTIDE SEQUENCE [LARGE SCALE GENOMIC DNA]</scope>
    <source>
        <strain evidence="5">Sullivan</strain>
    </source>
</reference>
<gene>
    <name evidence="5" type="primary">bglH</name>
    <name evidence="5" type="ORF">U729_1026</name>
</gene>
<evidence type="ECO:0000256" key="3">
    <source>
        <dbReference type="ARBA" id="ARBA00023295"/>
    </source>
</evidence>
<evidence type="ECO:0000256" key="4">
    <source>
        <dbReference type="RuleBase" id="RU003690"/>
    </source>
</evidence>
<evidence type="ECO:0000313" key="6">
    <source>
        <dbReference type="Proteomes" id="UP000030635"/>
    </source>
</evidence>
<dbReference type="EC" id="3.2.1.86" evidence="5"/>
<dbReference type="NCBIfam" id="NF007154">
    <property type="entry name" value="PRK09589.1"/>
    <property type="match status" value="1"/>
</dbReference>
<evidence type="ECO:0000256" key="1">
    <source>
        <dbReference type="ARBA" id="ARBA00010838"/>
    </source>
</evidence>
<dbReference type="InterPro" id="IPR001360">
    <property type="entry name" value="Glyco_hydro_1"/>
</dbReference>
<dbReference type="OrthoDB" id="2339329at2"/>
<dbReference type="KEGG" id="cbv:U729_1026"/>
<evidence type="ECO:0000256" key="2">
    <source>
        <dbReference type="ARBA" id="ARBA00022801"/>
    </source>
</evidence>
<keyword evidence="6" id="KW-1185">Reference proteome</keyword>
<dbReference type="EMBL" id="CP006905">
    <property type="protein sequence ID" value="AIY83936.1"/>
    <property type="molecule type" value="Genomic_DNA"/>
</dbReference>
<organism evidence="5 6">
    <name type="scientific">Clostridium baratii str. Sullivan</name>
    <dbReference type="NCBI Taxonomy" id="1415775"/>
    <lineage>
        <taxon>Bacteria</taxon>
        <taxon>Bacillati</taxon>
        <taxon>Bacillota</taxon>
        <taxon>Clostridia</taxon>
        <taxon>Eubacteriales</taxon>
        <taxon>Clostridiaceae</taxon>
        <taxon>Clostridium</taxon>
    </lineage>
</organism>
<dbReference type="NCBIfam" id="NF007158">
    <property type="entry name" value="PRK09593.1"/>
    <property type="match status" value="1"/>
</dbReference>
<protein>
    <submittedName>
        <fullName evidence="5">Aryl-phospho-beta-D-glucosidase BglH</fullName>
        <ecNumber evidence="5">3.2.1.86</ecNumber>
    </submittedName>
</protein>
<accession>A0A0A7FYN2</accession>
<dbReference type="NCBIfam" id="NF007356">
    <property type="entry name" value="PRK09852.1"/>
    <property type="match status" value="1"/>
</dbReference>
<dbReference type="PROSITE" id="PS00653">
    <property type="entry name" value="GLYCOSYL_HYDROL_F1_2"/>
    <property type="match status" value="1"/>
</dbReference>
<dbReference type="GO" id="GO:0008706">
    <property type="term" value="F:6-phospho-beta-glucosidase activity"/>
    <property type="evidence" value="ECO:0007669"/>
    <property type="project" value="UniProtKB-EC"/>
</dbReference>
<keyword evidence="3 5" id="KW-0326">Glycosidase</keyword>
<keyword evidence="2 5" id="KW-0378">Hydrolase</keyword>
<dbReference type="GO" id="GO:0005829">
    <property type="term" value="C:cytosol"/>
    <property type="evidence" value="ECO:0007669"/>
    <property type="project" value="TreeGrafter"/>
</dbReference>
<dbReference type="HOGENOM" id="CLU_001859_0_2_9"/>
<dbReference type="PANTHER" id="PTHR10353">
    <property type="entry name" value="GLYCOSYL HYDROLASE"/>
    <property type="match status" value="1"/>
</dbReference>
<name>A0A0A7FYN2_9CLOT</name>
<dbReference type="InterPro" id="IPR017853">
    <property type="entry name" value="GH"/>
</dbReference>
<dbReference type="SUPFAM" id="SSF51445">
    <property type="entry name" value="(Trans)glycosidases"/>
    <property type="match status" value="1"/>
</dbReference>
<dbReference type="PANTHER" id="PTHR10353:SF122">
    <property type="entry name" value="6-PHOSPHO-BETA-GLUCOSIDASE ASCB-RELATED"/>
    <property type="match status" value="1"/>
</dbReference>
<sequence>MNSNLNRFPDNFLWGGATAANQCEGAWNVDGKGVSTADVATAGAFGIKREYTDGVEEGKNYPSHEAIDFYHRYKEDIKMFAEMGFKCFRLSIAWTRIFPNGDDKEPNEKGLEYYDNVFDECLKYGIEPVVTISHYEMPYALVEKYGAWRDRRLVDFYVNYCNVIFNRYKDKVKYWMTFNEINVITMHPFIPAGLRFNEGENREQIIYQAAHHQLIASAKVVKLGHEINPDFKIGCMILYPLAYAESCNPEDVLLQNEFMNKHYFFSDVQAKGVYPNFMKTYFKRENIEVKFEDGDEETLKAGKVDFIGFSYYMTLVVSSKNEGKTLTGGNMAKGIKNPYLKASEWGWQIDPVGFRISLNNLYNRYEIPLFCVENGLGAVDTIEEDGSINDDYRIDYLRQHIIEMKKAITIDGVEMIGYTPWGCIDLISASTGEMKKRYGFIYVDKDNEGNGTLERKRKKSFYWYKKVIESNGEIL</sequence>
<dbReference type="FunFam" id="3.20.20.80:FF:000004">
    <property type="entry name" value="Beta-glucosidase 6-phospho-beta-glucosidase"/>
    <property type="match status" value="1"/>
</dbReference>
<dbReference type="GO" id="GO:0016052">
    <property type="term" value="P:carbohydrate catabolic process"/>
    <property type="evidence" value="ECO:0007669"/>
    <property type="project" value="TreeGrafter"/>
</dbReference>
<dbReference type="RefSeq" id="WP_039312229.1">
    <property type="nucleotide sequence ID" value="NZ_CP006905.1"/>
</dbReference>
<evidence type="ECO:0000313" key="5">
    <source>
        <dbReference type="EMBL" id="AIY83936.1"/>
    </source>
</evidence>
<dbReference type="Proteomes" id="UP000030635">
    <property type="component" value="Chromosome"/>
</dbReference>